<keyword evidence="3" id="KW-1185">Reference proteome</keyword>
<reference evidence="2 3" key="1">
    <citation type="journal article" date="2019" name="Commun. Biol.">
        <title>The bagworm genome reveals a unique fibroin gene that provides high tensile strength.</title>
        <authorList>
            <person name="Kono N."/>
            <person name="Nakamura H."/>
            <person name="Ohtoshi R."/>
            <person name="Tomita M."/>
            <person name="Numata K."/>
            <person name="Arakawa K."/>
        </authorList>
    </citation>
    <scope>NUCLEOTIDE SEQUENCE [LARGE SCALE GENOMIC DNA]</scope>
</reference>
<protein>
    <submittedName>
        <fullName evidence="2">Uncharacterized protein</fullName>
    </submittedName>
</protein>
<gene>
    <name evidence="2" type="ORF">EVAR_14782_1</name>
</gene>
<proteinExistence type="predicted"/>
<feature type="compositionally biased region" description="Basic and acidic residues" evidence="1">
    <location>
        <begin position="88"/>
        <end position="105"/>
    </location>
</feature>
<evidence type="ECO:0000256" key="1">
    <source>
        <dbReference type="SAM" id="MobiDB-lite"/>
    </source>
</evidence>
<comment type="caution">
    <text evidence="2">The sequence shown here is derived from an EMBL/GenBank/DDBJ whole genome shotgun (WGS) entry which is preliminary data.</text>
</comment>
<accession>A0A4C1TWH7</accession>
<feature type="region of interest" description="Disordered" evidence="1">
    <location>
        <begin position="1"/>
        <end position="47"/>
    </location>
</feature>
<name>A0A4C1TWH7_EUMVA</name>
<dbReference type="EMBL" id="BGZK01000096">
    <property type="protein sequence ID" value="GBP18389.1"/>
    <property type="molecule type" value="Genomic_DNA"/>
</dbReference>
<feature type="compositionally biased region" description="Acidic residues" evidence="1">
    <location>
        <begin position="1"/>
        <end position="15"/>
    </location>
</feature>
<feature type="region of interest" description="Disordered" evidence="1">
    <location>
        <begin position="79"/>
        <end position="105"/>
    </location>
</feature>
<organism evidence="2 3">
    <name type="scientific">Eumeta variegata</name>
    <name type="common">Bagworm moth</name>
    <name type="synonym">Eumeta japonica</name>
    <dbReference type="NCBI Taxonomy" id="151549"/>
    <lineage>
        <taxon>Eukaryota</taxon>
        <taxon>Metazoa</taxon>
        <taxon>Ecdysozoa</taxon>
        <taxon>Arthropoda</taxon>
        <taxon>Hexapoda</taxon>
        <taxon>Insecta</taxon>
        <taxon>Pterygota</taxon>
        <taxon>Neoptera</taxon>
        <taxon>Endopterygota</taxon>
        <taxon>Lepidoptera</taxon>
        <taxon>Glossata</taxon>
        <taxon>Ditrysia</taxon>
        <taxon>Tineoidea</taxon>
        <taxon>Psychidae</taxon>
        <taxon>Oiketicinae</taxon>
        <taxon>Eumeta</taxon>
    </lineage>
</organism>
<evidence type="ECO:0000313" key="2">
    <source>
        <dbReference type="EMBL" id="GBP18389.1"/>
    </source>
</evidence>
<dbReference type="AlphaFoldDB" id="A0A4C1TWH7"/>
<evidence type="ECO:0000313" key="3">
    <source>
        <dbReference type="Proteomes" id="UP000299102"/>
    </source>
</evidence>
<dbReference type="Proteomes" id="UP000299102">
    <property type="component" value="Unassembled WGS sequence"/>
</dbReference>
<sequence>MDDNNDDDHLEDLDCSESAPKGQRPKTGGHPSRAVGTCGARDGRRVQRKHTIRADCLNGNNKAHEFFTNAEWILVTTTFKRGPSSTSARDRNREQDRDQEPEIVK</sequence>